<feature type="transmembrane region" description="Helical" evidence="8">
    <location>
        <begin position="1191"/>
        <end position="1212"/>
    </location>
</feature>
<feature type="compositionally biased region" description="Low complexity" evidence="7">
    <location>
        <begin position="191"/>
        <end position="209"/>
    </location>
</feature>
<evidence type="ECO:0000313" key="11">
    <source>
        <dbReference type="Proteomes" id="UP000037460"/>
    </source>
</evidence>
<feature type="transmembrane region" description="Helical" evidence="8">
    <location>
        <begin position="1094"/>
        <end position="1119"/>
    </location>
</feature>
<dbReference type="InterPro" id="IPR027417">
    <property type="entry name" value="P-loop_NTPase"/>
</dbReference>
<dbReference type="Pfam" id="PF03547">
    <property type="entry name" value="Mem_trans"/>
    <property type="match status" value="1"/>
</dbReference>
<dbReference type="InterPro" id="IPR032675">
    <property type="entry name" value="LRR_dom_sf"/>
</dbReference>
<reference evidence="11" key="1">
    <citation type="journal article" date="2015" name="PLoS Genet.">
        <title>Genome Sequence and Transcriptome Analyses of Chrysochromulina tobin: Metabolic Tools for Enhanced Algal Fitness in the Prominent Order Prymnesiales (Haptophyceae).</title>
        <authorList>
            <person name="Hovde B.T."/>
            <person name="Deodato C.R."/>
            <person name="Hunsperger H.M."/>
            <person name="Ryken S.A."/>
            <person name="Yost W."/>
            <person name="Jha R.K."/>
            <person name="Patterson J."/>
            <person name="Monnat R.J. Jr."/>
            <person name="Barlow S.B."/>
            <person name="Starkenburg S.R."/>
            <person name="Cattolico R.A."/>
        </authorList>
    </citation>
    <scope>NUCLEOTIDE SEQUENCE</scope>
    <source>
        <strain evidence="11">CCMP291</strain>
    </source>
</reference>
<keyword evidence="6" id="KW-0505">Motor protein</keyword>
<evidence type="ECO:0000313" key="10">
    <source>
        <dbReference type="EMBL" id="KOO34993.1"/>
    </source>
</evidence>
<dbReference type="PANTHER" id="PTHR16119:SF22">
    <property type="entry name" value="EAMA DOMAIN-CONTAINING PROTEIN"/>
    <property type="match status" value="1"/>
</dbReference>
<comment type="subcellular location">
    <subcellularLocation>
        <location evidence="1">Membrane</location>
        <topology evidence="1">Multi-pass membrane protein</topology>
    </subcellularLocation>
</comment>
<proteinExistence type="inferred from homology"/>
<evidence type="ECO:0000259" key="9">
    <source>
        <dbReference type="PROSITE" id="PS51456"/>
    </source>
</evidence>
<dbReference type="SUPFAM" id="SSF52540">
    <property type="entry name" value="P-loop containing nucleoside triphosphate hydrolases"/>
    <property type="match status" value="1"/>
</dbReference>
<dbReference type="GO" id="GO:0005524">
    <property type="term" value="F:ATP binding"/>
    <property type="evidence" value="ECO:0007669"/>
    <property type="project" value="InterPro"/>
</dbReference>
<dbReference type="PANTHER" id="PTHR16119">
    <property type="entry name" value="TRANSMEMBRANE PROTEIN 144"/>
    <property type="match status" value="1"/>
</dbReference>
<evidence type="ECO:0000256" key="7">
    <source>
        <dbReference type="SAM" id="MobiDB-lite"/>
    </source>
</evidence>
<dbReference type="SMART" id="SM00368">
    <property type="entry name" value="LRR_RI"/>
    <property type="match status" value="3"/>
</dbReference>
<feature type="domain" description="Myosin motor" evidence="9">
    <location>
        <begin position="1"/>
        <end position="485"/>
    </location>
</feature>
<feature type="region of interest" description="Actin-binding" evidence="6">
    <location>
        <begin position="361"/>
        <end position="383"/>
    </location>
</feature>
<dbReference type="Gene3D" id="3.80.10.10">
    <property type="entry name" value="Ribonuclease Inhibitor"/>
    <property type="match status" value="2"/>
</dbReference>
<keyword evidence="5 8" id="KW-0472">Membrane</keyword>
<evidence type="ECO:0000256" key="2">
    <source>
        <dbReference type="ARBA" id="ARBA00005731"/>
    </source>
</evidence>
<name>A0A0M0K9D1_9EUKA</name>
<feature type="transmembrane region" description="Helical" evidence="8">
    <location>
        <begin position="1382"/>
        <end position="1403"/>
    </location>
</feature>
<evidence type="ECO:0000256" key="1">
    <source>
        <dbReference type="ARBA" id="ARBA00004141"/>
    </source>
</evidence>
<feature type="transmembrane region" description="Helical" evidence="8">
    <location>
        <begin position="881"/>
        <end position="900"/>
    </location>
</feature>
<feature type="transmembrane region" description="Helical" evidence="8">
    <location>
        <begin position="850"/>
        <end position="869"/>
    </location>
</feature>
<keyword evidence="6" id="KW-0009">Actin-binding</keyword>
<dbReference type="EMBL" id="JWZX01001017">
    <property type="protein sequence ID" value="KOO34993.1"/>
    <property type="molecule type" value="Genomic_DNA"/>
</dbReference>
<feature type="transmembrane region" description="Helical" evidence="8">
    <location>
        <begin position="1319"/>
        <end position="1337"/>
    </location>
</feature>
<dbReference type="Gene3D" id="1.20.58.530">
    <property type="match status" value="1"/>
</dbReference>
<dbReference type="Pfam" id="PF07857">
    <property type="entry name" value="TMEM144"/>
    <property type="match status" value="1"/>
</dbReference>
<evidence type="ECO:0000256" key="3">
    <source>
        <dbReference type="ARBA" id="ARBA00022692"/>
    </source>
</evidence>
<dbReference type="OrthoDB" id="329822at2759"/>
<feature type="transmembrane region" description="Helical" evidence="8">
    <location>
        <begin position="1163"/>
        <end position="1184"/>
    </location>
</feature>
<dbReference type="InterPro" id="IPR004776">
    <property type="entry name" value="Mem_transp_PIN-like"/>
</dbReference>
<comment type="caution">
    <text evidence="6">Lacks conserved residue(s) required for the propagation of feature annotation.</text>
</comment>
<evidence type="ECO:0000256" key="4">
    <source>
        <dbReference type="ARBA" id="ARBA00022989"/>
    </source>
</evidence>
<dbReference type="GO" id="GO:0003779">
    <property type="term" value="F:actin binding"/>
    <property type="evidence" value="ECO:0007669"/>
    <property type="project" value="UniProtKB-KW"/>
</dbReference>
<feature type="transmembrane region" description="Helical" evidence="8">
    <location>
        <begin position="1349"/>
        <end position="1370"/>
    </location>
</feature>
<gene>
    <name evidence="10" type="ORF">Ctob_007190</name>
</gene>
<feature type="transmembrane region" description="Helical" evidence="8">
    <location>
        <begin position="972"/>
        <end position="990"/>
    </location>
</feature>
<organism evidence="10 11">
    <name type="scientific">Chrysochromulina tobinii</name>
    <dbReference type="NCBI Taxonomy" id="1460289"/>
    <lineage>
        <taxon>Eukaryota</taxon>
        <taxon>Haptista</taxon>
        <taxon>Haptophyta</taxon>
        <taxon>Prymnesiophyceae</taxon>
        <taxon>Prymnesiales</taxon>
        <taxon>Chrysochromulinaceae</taxon>
        <taxon>Chrysochromulina</taxon>
    </lineage>
</organism>
<dbReference type="PROSITE" id="PS51456">
    <property type="entry name" value="MYOSIN_MOTOR"/>
    <property type="match status" value="1"/>
</dbReference>
<dbReference type="Pfam" id="PF13516">
    <property type="entry name" value="LRR_6"/>
    <property type="match status" value="1"/>
</dbReference>
<feature type="transmembrane region" description="Helical" evidence="8">
    <location>
        <begin position="1131"/>
        <end position="1157"/>
    </location>
</feature>
<dbReference type="GO" id="GO:0003774">
    <property type="term" value="F:cytoskeletal motor activity"/>
    <property type="evidence" value="ECO:0007669"/>
    <property type="project" value="InterPro"/>
</dbReference>
<feature type="region of interest" description="Disordered" evidence="7">
    <location>
        <begin position="580"/>
        <end position="600"/>
    </location>
</feature>
<accession>A0A0M0K9D1</accession>
<dbReference type="GO" id="GO:0015144">
    <property type="term" value="F:carbohydrate transmembrane transporter activity"/>
    <property type="evidence" value="ECO:0007669"/>
    <property type="project" value="InterPro"/>
</dbReference>
<keyword evidence="3 8" id="KW-0812">Transmembrane</keyword>
<dbReference type="InterPro" id="IPR001609">
    <property type="entry name" value="Myosin_head_motor_dom-like"/>
</dbReference>
<protein>
    <recommendedName>
        <fullName evidence="9">Myosin motor domain-containing protein</fullName>
    </recommendedName>
</protein>
<keyword evidence="11" id="KW-1185">Reference proteome</keyword>
<dbReference type="GO" id="GO:0016020">
    <property type="term" value="C:membrane"/>
    <property type="evidence" value="ECO:0007669"/>
    <property type="project" value="UniProtKB-SubCell"/>
</dbReference>
<dbReference type="InterPro" id="IPR001611">
    <property type="entry name" value="Leu-rich_rpt"/>
</dbReference>
<dbReference type="Proteomes" id="UP000037460">
    <property type="component" value="Unassembled WGS sequence"/>
</dbReference>
<dbReference type="SMART" id="SM00242">
    <property type="entry name" value="MYSc"/>
    <property type="match status" value="1"/>
</dbReference>
<keyword evidence="6" id="KW-0518">Myosin</keyword>
<evidence type="ECO:0000256" key="6">
    <source>
        <dbReference type="PROSITE-ProRule" id="PRU00782"/>
    </source>
</evidence>
<feature type="transmembrane region" description="Helical" evidence="8">
    <location>
        <begin position="1415"/>
        <end position="1435"/>
    </location>
</feature>
<feature type="transmembrane region" description="Helical" evidence="8">
    <location>
        <begin position="944"/>
        <end position="960"/>
    </location>
</feature>
<dbReference type="InterPro" id="IPR010651">
    <property type="entry name" value="Sugar_transport"/>
</dbReference>
<dbReference type="SUPFAM" id="SSF52047">
    <property type="entry name" value="RNI-like"/>
    <property type="match status" value="1"/>
</dbReference>
<feature type="transmembrane region" description="Helical" evidence="8">
    <location>
        <begin position="1060"/>
        <end position="1082"/>
    </location>
</feature>
<comment type="similarity">
    <text evidence="2">Belongs to the TMEM144 family.</text>
</comment>
<evidence type="ECO:0000256" key="8">
    <source>
        <dbReference type="SAM" id="Phobius"/>
    </source>
</evidence>
<feature type="region of interest" description="Disordered" evidence="7">
    <location>
        <begin position="183"/>
        <end position="216"/>
    </location>
</feature>
<comment type="similarity">
    <text evidence="6">Belongs to the TRAFAC class myosin-kinesin ATPase superfamily. Myosin family.</text>
</comment>
<keyword evidence="4 8" id="KW-1133">Transmembrane helix</keyword>
<feature type="transmembrane region" description="Helical" evidence="8">
    <location>
        <begin position="912"/>
        <end position="932"/>
    </location>
</feature>
<feature type="transmembrane region" description="Helical" evidence="8">
    <location>
        <begin position="1534"/>
        <end position="1557"/>
    </location>
</feature>
<dbReference type="InterPro" id="IPR012435">
    <property type="entry name" value="TMEM144"/>
</dbReference>
<sequence length="1567" mass="162906">MLHLSNLVFVDEAAEEYVDEHAKASISSVELHRCAALLGLPSLHALLWEAEAATVRRALMEEIHAHVFQLLNGRLNAALARLLSKHQAGGRNAGTAPGPPSGVASTELLLLSPPPSEILPVNGLHQLCSQYASERLHALFVSTTLVAEQRRYLDECVGWTEVPLPDTRALLSLLDGRVEIEPLAPLPPSPSRRAALTAEGTDGAASSVGGSTGMGGGNGGTPLLALLELHSRAVPSSSIADEATNAALLTSELHRKHPSSAALAHHTASSFVVHHTAGSVLYDARALLSSGRGSGLPYTAKLHFLESSNLLVKQIGEAFLPGAAAVGGTAADGSSLGGAGGIGGVARRAVRSVAANFVHELREILHSCELYELRHLLCVVPNGSEVPHTFEPRVVLRQLDALAVPSAAYLLANGYPVKLPLLAVTGRLRAAAPPSWAALAPRGFVQAIFTACGLRFGRHYQLGRTCALVRTQPRWGGRKLYAQVLALLALPETALKAELAQLHLKSSRLTLYATTIFTYWARRSIRLYPAAWEDEEEDDVEDVVEGSKAVALEQLRPDYCGARSAVDSIGVAQEWQPVSTNDAADLSPPGSPPKRSVRGRIGRAAGGEAADVRTLAATLRAWDRPTLVGAHLPALVALSDAPKAIALSALLPSRTLTSLTLRDCQLGERCALAIGQLLAMGVPLAFLDLRGNAIGERGLAAVSSGIQEGVPLAELKLVHAMPHPFSEAALDCLHAAASRCTVLISIHLGELVNVGLGDSWGFALAAALPRLRSLRILDVSYNHIGSGAARAIAVALPSNHSLVWCQVLPQWLPLDRAAELALGAALAPRRIKLDLHVRAAKGVVSAGGDVGYFFALGSAFFNGIFVAFMKIPSVAATKLHPVLFNGYVSLGVFLSSWLVVPFFQLAGTSLAFTWFGFLAGAIFVIASSFSFIAASNIGLSTGQGVWGGTAIVVSFLWGTLGPEPICAPVQSVALSLVAVGLLLIGVLGIVKSVPIGDALGRLCEARARTSAVDSAAVRLHESVVASDDPVVASDDPAVGGGAPAVDGNAAAAASAASTRAVGLAAALMVGLFGGSVLVPASFAGEAFSGQKAIALLPSFGIGALSMALLTTGSWYARLLSRGEAPPLHLRAALWAGCLSGATWNAGNLCSIVAINYYSVPFGVAYPLLQASLVFGGLLGIFVFGELKKRKAIAVFFASAALVLGGAVLLGMYGPSKSASPSPIASPPAPPVRATLLAPVSSSATLMPSWATLEAPVPTLDAASGDEPPSAPWSPTAPPAAPPLDHLLEITKVMVTVTSLNVLGYFLKRASDAGARAERGLGFLIGSVALPALIMHSLATIDLTTVDFDVLAAVLIAKLGILILGAIIGYLGRKSHAAGDGAMRAGAVALFCTNSDDIGLAYPFFLGLFPEEKANILFLLSAAQALLIAPWCFVLMEIGDGQAKARAKSRAKAKALCELPQAVLPQAVLPQAGGALESSLSTCFLDSVSSQAAINGMTSSDRAPRTAPPLRTQGNKIVLRKVLLNAARNLACNRLILSALAGLLWNLIFGPVLPWYALEQRLIASSSA</sequence>
<evidence type="ECO:0000256" key="5">
    <source>
        <dbReference type="ARBA" id="ARBA00023136"/>
    </source>
</evidence>
<dbReference type="GO" id="GO:0016459">
    <property type="term" value="C:myosin complex"/>
    <property type="evidence" value="ECO:0007669"/>
    <property type="project" value="UniProtKB-KW"/>
</dbReference>
<feature type="transmembrane region" description="Helical" evidence="8">
    <location>
        <begin position="1289"/>
        <end position="1307"/>
    </location>
</feature>
<comment type="caution">
    <text evidence="10">The sequence shown here is derived from an EMBL/GenBank/DDBJ whole genome shotgun (WGS) entry which is preliminary data.</text>
</comment>